<gene>
    <name evidence="1" type="ORF">HPB50_012251</name>
</gene>
<keyword evidence="2" id="KW-1185">Reference proteome</keyword>
<evidence type="ECO:0000313" key="1">
    <source>
        <dbReference type="EMBL" id="KAH6930239.1"/>
    </source>
</evidence>
<comment type="caution">
    <text evidence="1">The sequence shown here is derived from an EMBL/GenBank/DDBJ whole genome shotgun (WGS) entry which is preliminary data.</text>
</comment>
<protein>
    <submittedName>
        <fullName evidence="1">Uncharacterized protein</fullName>
    </submittedName>
</protein>
<name>A0ACB7S8M0_HYAAI</name>
<dbReference type="EMBL" id="CM023485">
    <property type="protein sequence ID" value="KAH6930239.1"/>
    <property type="molecule type" value="Genomic_DNA"/>
</dbReference>
<accession>A0ACB7S8M0</accession>
<sequence length="724" mass="80772">MGSLLCTCFRSRRSSASSDGSPRDRRRSTSRIAAGLLSSGSNGDPPTAWDVADRGDGPCSASVADTMADEETRRVRAVASAPAGRRRRSRRDCHQAYVHRRALFFSLRRFVIDAHVCTRPLVACRHKCGKTSFRGVRSSKFRHVFGSPARKGQCYECVKITKDAHDSHFCAVNPKFVAIVTETAGGGSFLVLPVEHTGRVEVSAGKVTGHKGPVLDLKWNPFNDNVIASCSDDCTVKIWYIPEEGLPRNSSLVDPLVDLRGHRRRVGYVEWHPTAENILLSAGFDHLILVWDVSHGEVVRTIDCHPDSIHSMSFNRDGSLLATTCKDKKLRIIDPRASSVIREGICHQGSKASKVVFLGDTGRLFTTGFSRFSDRQWAVWSQHDLSKPLRTENIDSSSGVLFPYYDHDTKMVYIAGKGDGNIRYYELVNEAPWCHYLNQFLTGCPQRGLGCMPKRGLDVRSCEVFRFYKLHATRGLCEPISMIVPRKSEQFQDDLFPDTAAPTPALTAEEWLSGKNRNPILISMKTGAGARTHKPVMYNSERNLVTADRNNERKFMFISQTNNVDYREKSNHANNNNNNLHEKNHHDSPQHNNNAVNGNSGQHPHATMIGGSGPSPLKRLQGQQFGWRHVSAPRSQPEPHQPVCDVVSSHTLPVATFVTIQDHDSSSSEPELDGDVPQSEEELRKAFRNQSAELRRLRTQLASKDKKIQELESQLQLQAHNGGC</sequence>
<evidence type="ECO:0000313" key="2">
    <source>
        <dbReference type="Proteomes" id="UP000821845"/>
    </source>
</evidence>
<organism evidence="1 2">
    <name type="scientific">Hyalomma asiaticum</name>
    <name type="common">Tick</name>
    <dbReference type="NCBI Taxonomy" id="266040"/>
    <lineage>
        <taxon>Eukaryota</taxon>
        <taxon>Metazoa</taxon>
        <taxon>Ecdysozoa</taxon>
        <taxon>Arthropoda</taxon>
        <taxon>Chelicerata</taxon>
        <taxon>Arachnida</taxon>
        <taxon>Acari</taxon>
        <taxon>Parasitiformes</taxon>
        <taxon>Ixodida</taxon>
        <taxon>Ixodoidea</taxon>
        <taxon>Ixodidae</taxon>
        <taxon>Hyalomminae</taxon>
        <taxon>Hyalomma</taxon>
    </lineage>
</organism>
<proteinExistence type="predicted"/>
<reference evidence="1" key="1">
    <citation type="submission" date="2020-05" db="EMBL/GenBank/DDBJ databases">
        <title>Large-scale comparative analyses of tick genomes elucidate their genetic diversity and vector capacities.</title>
        <authorList>
            <person name="Jia N."/>
            <person name="Wang J."/>
            <person name="Shi W."/>
            <person name="Du L."/>
            <person name="Sun Y."/>
            <person name="Zhan W."/>
            <person name="Jiang J."/>
            <person name="Wang Q."/>
            <person name="Zhang B."/>
            <person name="Ji P."/>
            <person name="Sakyi L.B."/>
            <person name="Cui X."/>
            <person name="Yuan T."/>
            <person name="Jiang B."/>
            <person name="Yang W."/>
            <person name="Lam T.T.-Y."/>
            <person name="Chang Q."/>
            <person name="Ding S."/>
            <person name="Wang X."/>
            <person name="Zhu J."/>
            <person name="Ruan X."/>
            <person name="Zhao L."/>
            <person name="Wei J."/>
            <person name="Que T."/>
            <person name="Du C."/>
            <person name="Cheng J."/>
            <person name="Dai P."/>
            <person name="Han X."/>
            <person name="Huang E."/>
            <person name="Gao Y."/>
            <person name="Liu J."/>
            <person name="Shao H."/>
            <person name="Ye R."/>
            <person name="Li L."/>
            <person name="Wei W."/>
            <person name="Wang X."/>
            <person name="Wang C."/>
            <person name="Yang T."/>
            <person name="Huo Q."/>
            <person name="Li W."/>
            <person name="Guo W."/>
            <person name="Chen H."/>
            <person name="Zhou L."/>
            <person name="Ni X."/>
            <person name="Tian J."/>
            <person name="Zhou Y."/>
            <person name="Sheng Y."/>
            <person name="Liu T."/>
            <person name="Pan Y."/>
            <person name="Xia L."/>
            <person name="Li J."/>
            <person name="Zhao F."/>
            <person name="Cao W."/>
        </authorList>
    </citation>
    <scope>NUCLEOTIDE SEQUENCE</scope>
    <source>
        <strain evidence="1">Hyas-2018</strain>
    </source>
</reference>
<dbReference type="Proteomes" id="UP000821845">
    <property type="component" value="Chromosome 5"/>
</dbReference>